<dbReference type="HOGENOM" id="CLU_041195_1_0_1"/>
<dbReference type="InterPro" id="IPR013226">
    <property type="entry name" value="Pal1"/>
</dbReference>
<dbReference type="Proteomes" id="UP000000709">
    <property type="component" value="Unassembled WGS sequence"/>
</dbReference>
<dbReference type="OrthoDB" id="5352132at2759"/>
<dbReference type="PANTHER" id="PTHR28307">
    <property type="entry name" value="PROTEIN PAL1"/>
    <property type="match status" value="1"/>
</dbReference>
<proteinExistence type="predicted"/>
<feature type="region of interest" description="Disordered" evidence="1">
    <location>
        <begin position="368"/>
        <end position="400"/>
    </location>
</feature>
<feature type="compositionally biased region" description="Polar residues" evidence="1">
    <location>
        <begin position="132"/>
        <end position="146"/>
    </location>
</feature>
<dbReference type="RefSeq" id="XP_007376220.1">
    <property type="nucleotide sequence ID" value="XM_007376158.1"/>
</dbReference>
<feature type="compositionally biased region" description="Basic and acidic residues" evidence="1">
    <location>
        <begin position="195"/>
        <end position="210"/>
    </location>
</feature>
<evidence type="ECO:0008006" key="4">
    <source>
        <dbReference type="Google" id="ProtNLM"/>
    </source>
</evidence>
<protein>
    <recommendedName>
        <fullName evidence="4">Pal1 cell morphology protein</fullName>
    </recommendedName>
</protein>
<keyword evidence="3" id="KW-1185">Reference proteome</keyword>
<feature type="compositionally biased region" description="Low complexity" evidence="1">
    <location>
        <begin position="37"/>
        <end position="55"/>
    </location>
</feature>
<evidence type="ECO:0000313" key="3">
    <source>
        <dbReference type="Proteomes" id="UP000000709"/>
    </source>
</evidence>
<reference evidence="2 3" key="1">
    <citation type="journal article" date="2011" name="Proc. Natl. Acad. Sci. U.S.A.">
        <title>Comparative genomics of xylose-fermenting fungi for enhanced biofuel production.</title>
        <authorList>
            <person name="Wohlbach D.J."/>
            <person name="Kuo A."/>
            <person name="Sato T.K."/>
            <person name="Potts K.M."/>
            <person name="Salamov A.A."/>
            <person name="LaButti K.M."/>
            <person name="Sun H."/>
            <person name="Clum A."/>
            <person name="Pangilinan J.L."/>
            <person name="Lindquist E.A."/>
            <person name="Lucas S."/>
            <person name="Lapidus A."/>
            <person name="Jin M."/>
            <person name="Gunawan C."/>
            <person name="Balan V."/>
            <person name="Dale B.E."/>
            <person name="Jeffries T.W."/>
            <person name="Zinkel R."/>
            <person name="Barry K.W."/>
            <person name="Grigoriev I.V."/>
            <person name="Gasch A.P."/>
        </authorList>
    </citation>
    <scope>NUCLEOTIDE SEQUENCE [LARGE SCALE GENOMIC DNA]</scope>
    <source>
        <strain evidence="3">NRRL Y-27907 / 11-Y1</strain>
    </source>
</reference>
<feature type="compositionally biased region" description="Polar residues" evidence="1">
    <location>
        <begin position="1"/>
        <end position="36"/>
    </location>
</feature>
<evidence type="ECO:0000256" key="1">
    <source>
        <dbReference type="SAM" id="MobiDB-lite"/>
    </source>
</evidence>
<dbReference type="GeneID" id="18874147"/>
<sequence length="456" mass="49658">MYQQPNHSYASADSLRRFSSNNPFRNQIDQRSVQPQNSGSSLSNSNKNRSPSKSSLGQSSITFENWIQKNKDLLALSSDEEEDEAPINRDDDILNVYQSNGGTPLTSHNNSTSGTPRPPQFPRATRADSDTSIHYSNRTMQSNNPFASALNEPDSYVHRREPPAPPRRGSSGNTPPARPPKPPADSLPPPSYEEAAGREAARREYRREKASSSSNDNNLAPPSRPHRSHSDSNGHGRERSRGHRSHHHSRKDAKPESQPPSSRTLKASSSLSRKKSPSKKTPEPVKAKNLDTIDKLDVTAFFGGGFHHDGPFDACAPHRNKNVKAAPVMAFPVDGPNNYIGGSGGNIDKNEQMDLAFGNYNADRDDATFRRPGATMRTGRLSDDGPVTAGLKTNRVHDDPSSTIYTAKQNPSVINFDSNLKAQPIHGSTTAGLGSTTFVDGAPAPKKAAQEAEQQM</sequence>
<feature type="compositionally biased region" description="Basic and acidic residues" evidence="1">
    <location>
        <begin position="228"/>
        <end position="239"/>
    </location>
</feature>
<gene>
    <name evidence="2" type="ORF">SPAPADRAFT_62006</name>
</gene>
<dbReference type="AlphaFoldDB" id="G3AQ95"/>
<feature type="compositionally biased region" description="Pro residues" evidence="1">
    <location>
        <begin position="176"/>
        <end position="191"/>
    </location>
</feature>
<dbReference type="Pfam" id="PF08316">
    <property type="entry name" value="Pal1"/>
    <property type="match status" value="1"/>
</dbReference>
<feature type="compositionally biased region" description="Low complexity" evidence="1">
    <location>
        <begin position="442"/>
        <end position="456"/>
    </location>
</feature>
<dbReference type="GO" id="GO:0005737">
    <property type="term" value="C:cytoplasm"/>
    <property type="evidence" value="ECO:0007669"/>
    <property type="project" value="TreeGrafter"/>
</dbReference>
<accession>G3AQ95</accession>
<feature type="non-terminal residue" evidence="2">
    <location>
        <position position="456"/>
    </location>
</feature>
<dbReference type="InParanoid" id="G3AQ95"/>
<feature type="compositionally biased region" description="Polar residues" evidence="1">
    <location>
        <begin position="96"/>
        <end position="115"/>
    </location>
</feature>
<evidence type="ECO:0000313" key="2">
    <source>
        <dbReference type="EMBL" id="EGW31442.1"/>
    </source>
</evidence>
<name>G3AQ95_SPAPN</name>
<feature type="region of interest" description="Disordered" evidence="1">
    <location>
        <begin position="1"/>
        <end position="59"/>
    </location>
</feature>
<organism evidence="3">
    <name type="scientific">Spathaspora passalidarum (strain NRRL Y-27907 / 11-Y1)</name>
    <dbReference type="NCBI Taxonomy" id="619300"/>
    <lineage>
        <taxon>Eukaryota</taxon>
        <taxon>Fungi</taxon>
        <taxon>Dikarya</taxon>
        <taxon>Ascomycota</taxon>
        <taxon>Saccharomycotina</taxon>
        <taxon>Pichiomycetes</taxon>
        <taxon>Debaryomycetaceae</taxon>
        <taxon>Spathaspora</taxon>
    </lineage>
</organism>
<feature type="region of interest" description="Disordered" evidence="1">
    <location>
        <begin position="78"/>
        <end position="288"/>
    </location>
</feature>
<feature type="region of interest" description="Disordered" evidence="1">
    <location>
        <begin position="432"/>
        <end position="456"/>
    </location>
</feature>
<dbReference type="STRING" id="619300.G3AQ95"/>
<feature type="compositionally biased region" description="Low complexity" evidence="1">
    <location>
        <begin position="259"/>
        <end position="271"/>
    </location>
</feature>
<feature type="compositionally biased region" description="Basic residues" evidence="1">
    <location>
        <begin position="240"/>
        <end position="251"/>
    </location>
</feature>
<dbReference type="eggNOG" id="ENOG502QPHY">
    <property type="taxonomic scope" value="Eukaryota"/>
</dbReference>
<dbReference type="EMBL" id="GL996503">
    <property type="protein sequence ID" value="EGW31442.1"/>
    <property type="molecule type" value="Genomic_DNA"/>
</dbReference>
<dbReference type="PANTHER" id="PTHR28307:SF2">
    <property type="entry name" value="PROTEIN PAL1"/>
    <property type="match status" value="1"/>
</dbReference>
<dbReference type="KEGG" id="spaa:SPAPADRAFT_62006"/>